<dbReference type="AlphaFoldDB" id="A0A0F9RXY3"/>
<name>A0A0F9RXY3_9ZZZZ</name>
<accession>A0A0F9RXY3</accession>
<organism evidence="2">
    <name type="scientific">marine sediment metagenome</name>
    <dbReference type="NCBI Taxonomy" id="412755"/>
    <lineage>
        <taxon>unclassified sequences</taxon>
        <taxon>metagenomes</taxon>
        <taxon>ecological metagenomes</taxon>
    </lineage>
</organism>
<dbReference type="EMBL" id="LAZR01000913">
    <property type="protein sequence ID" value="KKN54762.1"/>
    <property type="molecule type" value="Genomic_DNA"/>
</dbReference>
<reference evidence="2" key="1">
    <citation type="journal article" date="2015" name="Nature">
        <title>Complex archaea that bridge the gap between prokaryotes and eukaryotes.</title>
        <authorList>
            <person name="Spang A."/>
            <person name="Saw J.H."/>
            <person name="Jorgensen S.L."/>
            <person name="Zaremba-Niedzwiedzka K."/>
            <person name="Martijn J."/>
            <person name="Lind A.E."/>
            <person name="van Eijk R."/>
            <person name="Schleper C."/>
            <person name="Guy L."/>
            <person name="Ettema T.J."/>
        </authorList>
    </citation>
    <scope>NUCLEOTIDE SEQUENCE</scope>
</reference>
<feature type="transmembrane region" description="Helical" evidence="1">
    <location>
        <begin position="113"/>
        <end position="133"/>
    </location>
</feature>
<evidence type="ECO:0000313" key="2">
    <source>
        <dbReference type="EMBL" id="KKN54762.1"/>
    </source>
</evidence>
<keyword evidence="1" id="KW-0812">Transmembrane</keyword>
<sequence>MQFSLSNAILLLGFLTVMGLSISYAINLQQYGQDVKNNQELYKIYDYSFEGYLLFQSIMQSNFTYTILPSGLIDTEQSKTYTNYQDFQVDKMEGNMIAYKHMTDYSIPKLDRISINVQLIMLTIIIMSIVYIVELKAKLRATK</sequence>
<gene>
    <name evidence="2" type="ORF">LCGC14_0589140</name>
</gene>
<protein>
    <submittedName>
        <fullName evidence="2">Uncharacterized protein</fullName>
    </submittedName>
</protein>
<evidence type="ECO:0000256" key="1">
    <source>
        <dbReference type="SAM" id="Phobius"/>
    </source>
</evidence>
<keyword evidence="1" id="KW-0472">Membrane</keyword>
<comment type="caution">
    <text evidence="2">The sequence shown here is derived from an EMBL/GenBank/DDBJ whole genome shotgun (WGS) entry which is preliminary data.</text>
</comment>
<keyword evidence="1" id="KW-1133">Transmembrane helix</keyword>
<proteinExistence type="predicted"/>